<dbReference type="InterPro" id="IPR039961">
    <property type="entry name" value="Nuo9.5"/>
</dbReference>
<evidence type="ECO:0000313" key="3">
    <source>
        <dbReference type="Proteomes" id="UP000654370"/>
    </source>
</evidence>
<evidence type="ECO:0000313" key="2">
    <source>
        <dbReference type="EMBL" id="KAG2174406.1"/>
    </source>
</evidence>
<comment type="caution">
    <text evidence="2">The sequence shown here is derived from an EMBL/GenBank/DDBJ whole genome shotgun (WGS) entry which is preliminary data.</text>
</comment>
<dbReference type="Proteomes" id="UP000654370">
    <property type="component" value="Unassembled WGS sequence"/>
</dbReference>
<dbReference type="AlphaFoldDB" id="A0A8H7PJH1"/>
<dbReference type="OrthoDB" id="2093409at2759"/>
<keyword evidence="3" id="KW-1185">Reference proteome</keyword>
<keyword evidence="1" id="KW-0472">Membrane</keyword>
<organism evidence="2 3">
    <name type="scientific">Mortierella isabellina</name>
    <name type="common">Filamentous fungus</name>
    <name type="synonym">Umbelopsis isabellina</name>
    <dbReference type="NCBI Taxonomy" id="91625"/>
    <lineage>
        <taxon>Eukaryota</taxon>
        <taxon>Fungi</taxon>
        <taxon>Fungi incertae sedis</taxon>
        <taxon>Mucoromycota</taxon>
        <taxon>Mucoromycotina</taxon>
        <taxon>Umbelopsidomycetes</taxon>
        <taxon>Umbelopsidales</taxon>
        <taxon>Umbelopsidaceae</taxon>
        <taxon>Umbelopsis</taxon>
    </lineage>
</organism>
<evidence type="ECO:0008006" key="4">
    <source>
        <dbReference type="Google" id="ProtNLM"/>
    </source>
</evidence>
<dbReference type="CDD" id="cd22903">
    <property type="entry name" value="NI9M"/>
    <property type="match status" value="1"/>
</dbReference>
<dbReference type="PANTHER" id="PTHR38488:SF1">
    <property type="entry name" value="OXIDOREDUCTASE 9.5 KDA SUBUNIT, PUTATIVE (AFU_ORTHOLOGUE AFUA_5G08980)-RELATED"/>
    <property type="match status" value="1"/>
</dbReference>
<feature type="transmembrane region" description="Helical" evidence="1">
    <location>
        <begin position="15"/>
        <end position="34"/>
    </location>
</feature>
<reference evidence="2" key="1">
    <citation type="submission" date="2020-12" db="EMBL/GenBank/DDBJ databases">
        <title>Metabolic potential, ecology and presence of endohyphal bacteria is reflected in genomic diversity of Mucoromycotina.</title>
        <authorList>
            <person name="Muszewska A."/>
            <person name="Okrasinska A."/>
            <person name="Steczkiewicz K."/>
            <person name="Drgas O."/>
            <person name="Orlowska M."/>
            <person name="Perlinska-Lenart U."/>
            <person name="Aleksandrzak-Piekarczyk T."/>
            <person name="Szatraj K."/>
            <person name="Zielenkiewicz U."/>
            <person name="Pilsyk S."/>
            <person name="Malc E."/>
            <person name="Mieczkowski P."/>
            <person name="Kruszewska J.S."/>
            <person name="Biernat P."/>
            <person name="Pawlowska J."/>
        </authorList>
    </citation>
    <scope>NUCLEOTIDE SEQUENCE</scope>
    <source>
        <strain evidence="2">WA0000067209</strain>
    </source>
</reference>
<protein>
    <recommendedName>
        <fullName evidence="4">NADH-ubiquinone oxidoreductase 9.5 kDa subunit</fullName>
    </recommendedName>
</protein>
<evidence type="ECO:0000256" key="1">
    <source>
        <dbReference type="SAM" id="Phobius"/>
    </source>
</evidence>
<proteinExistence type="predicted"/>
<dbReference type="PANTHER" id="PTHR38488">
    <property type="entry name" value="OXIDOREDUCTASE 9.5 KDA SUBUNIT, PUTATIVE (AFU_ORTHOLOGUE AFUA_5G08980)-RELATED"/>
    <property type="match status" value="1"/>
</dbReference>
<dbReference type="EMBL" id="JAEPQZ010000013">
    <property type="protein sequence ID" value="KAG2174406.1"/>
    <property type="molecule type" value="Genomic_DNA"/>
</dbReference>
<name>A0A8H7PJH1_MORIS</name>
<keyword evidence="1" id="KW-0812">Transmembrane</keyword>
<sequence length="68" mass="7662">MAVGYLRRMAHEQPVILWSFVIGSIGPLMVWTVPKVRREYFGYKGVAPLPTTYPIPSGPRNPPTGYED</sequence>
<gene>
    <name evidence="2" type="ORF">INT43_004429</name>
</gene>
<accession>A0A8H7PJH1</accession>
<keyword evidence="1" id="KW-1133">Transmembrane helix</keyword>